<comment type="subunit">
    <text evidence="9">Forms a complex with TatC.</text>
</comment>
<evidence type="ECO:0000256" key="8">
    <source>
        <dbReference type="ARBA" id="ARBA00023136"/>
    </source>
</evidence>
<dbReference type="GO" id="GO:0008320">
    <property type="term" value="F:protein transmembrane transporter activity"/>
    <property type="evidence" value="ECO:0007669"/>
    <property type="project" value="UniProtKB-UniRule"/>
</dbReference>
<keyword evidence="3 9" id="KW-1003">Cell membrane</keyword>
<feature type="region of interest" description="Disordered" evidence="10">
    <location>
        <begin position="56"/>
        <end position="77"/>
    </location>
</feature>
<comment type="caution">
    <text evidence="11">The sequence shown here is derived from an EMBL/GenBank/DDBJ whole genome shotgun (WGS) entry which is preliminary data.</text>
</comment>
<keyword evidence="5 9" id="KW-0653">Protein transport</keyword>
<keyword evidence="6 9" id="KW-1133">Transmembrane helix</keyword>
<evidence type="ECO:0000256" key="3">
    <source>
        <dbReference type="ARBA" id="ARBA00022475"/>
    </source>
</evidence>
<reference evidence="11" key="2">
    <citation type="journal article" date="2021" name="PeerJ">
        <title>Extensive microbial diversity within the chicken gut microbiome revealed by metagenomics and culture.</title>
        <authorList>
            <person name="Gilroy R."/>
            <person name="Ravi A."/>
            <person name="Getino M."/>
            <person name="Pursley I."/>
            <person name="Horton D.L."/>
            <person name="Alikhan N.F."/>
            <person name="Baker D."/>
            <person name="Gharbi K."/>
            <person name="Hall N."/>
            <person name="Watson M."/>
            <person name="Adriaenssens E.M."/>
            <person name="Foster-Nyarko E."/>
            <person name="Jarju S."/>
            <person name="Secka A."/>
            <person name="Antonio M."/>
            <person name="Oren A."/>
            <person name="Chaudhuri R.R."/>
            <person name="La Ragione R."/>
            <person name="Hildebrand F."/>
            <person name="Pallen M.J."/>
        </authorList>
    </citation>
    <scope>NUCLEOTIDE SEQUENCE</scope>
    <source>
        <strain evidence="11">10192</strain>
    </source>
</reference>
<dbReference type="InterPro" id="IPR006312">
    <property type="entry name" value="TatA/E"/>
</dbReference>
<dbReference type="PANTHER" id="PTHR42982:SF1">
    <property type="entry name" value="SEC-INDEPENDENT PROTEIN TRANSLOCASE PROTEIN TATA"/>
    <property type="match status" value="1"/>
</dbReference>
<evidence type="ECO:0000256" key="2">
    <source>
        <dbReference type="ARBA" id="ARBA00022448"/>
    </source>
</evidence>
<dbReference type="PANTHER" id="PTHR42982">
    <property type="entry name" value="SEC-INDEPENDENT PROTEIN TRANSLOCASE PROTEIN TATA"/>
    <property type="match status" value="1"/>
</dbReference>
<dbReference type="HAMAP" id="MF_00236">
    <property type="entry name" value="TatA_E"/>
    <property type="match status" value="1"/>
</dbReference>
<sequence>MSLGITEILLILVVIILLFGGKRIPEIARALGRASYEYKKAKNIIKDEAAELKNAIENTVEKPEQYDPSQDKERPEN</sequence>
<feature type="compositionally biased region" description="Basic and acidic residues" evidence="10">
    <location>
        <begin position="59"/>
        <end position="77"/>
    </location>
</feature>
<evidence type="ECO:0000313" key="11">
    <source>
        <dbReference type="EMBL" id="MBO8429886.1"/>
    </source>
</evidence>
<evidence type="ECO:0000256" key="5">
    <source>
        <dbReference type="ARBA" id="ARBA00022927"/>
    </source>
</evidence>
<proteinExistence type="inferred from homology"/>
<comment type="function">
    <text evidence="9">Part of the twin-arginine translocation (Tat) system that transports large folded proteins containing a characteristic twin-arginine motif in their signal peptide across membranes. TatA could form the protein-conducting channel of the Tat system.</text>
</comment>
<dbReference type="InterPro" id="IPR003369">
    <property type="entry name" value="TatA/B/E"/>
</dbReference>
<keyword evidence="4 9" id="KW-0812">Transmembrane</keyword>
<dbReference type="GO" id="GO:0043953">
    <property type="term" value="P:protein transport by the Tat complex"/>
    <property type="evidence" value="ECO:0007669"/>
    <property type="project" value="UniProtKB-UniRule"/>
</dbReference>
<protein>
    <recommendedName>
        <fullName evidence="9">Sec-independent protein translocase protein TatA</fullName>
    </recommendedName>
</protein>
<evidence type="ECO:0000256" key="4">
    <source>
        <dbReference type="ARBA" id="ARBA00022692"/>
    </source>
</evidence>
<organism evidence="11 12">
    <name type="scientific">Candidatus Scatousia excrementipullorum</name>
    <dbReference type="NCBI Taxonomy" id="2840936"/>
    <lineage>
        <taxon>Bacteria</taxon>
        <taxon>Candidatus Scatousia</taxon>
    </lineage>
</organism>
<evidence type="ECO:0000256" key="7">
    <source>
        <dbReference type="ARBA" id="ARBA00023010"/>
    </source>
</evidence>
<dbReference type="NCBIfam" id="TIGR01411">
    <property type="entry name" value="tatAE"/>
    <property type="match status" value="1"/>
</dbReference>
<name>A0A9D9DNY6_9BACT</name>
<dbReference type="AlphaFoldDB" id="A0A9D9DNY6"/>
<evidence type="ECO:0000256" key="1">
    <source>
        <dbReference type="ARBA" id="ARBA00004162"/>
    </source>
</evidence>
<keyword evidence="7 9" id="KW-0811">Translocation</keyword>
<dbReference type="Gene3D" id="1.20.5.3310">
    <property type="match status" value="1"/>
</dbReference>
<dbReference type="GO" id="GO:0033281">
    <property type="term" value="C:TAT protein transport complex"/>
    <property type="evidence" value="ECO:0007669"/>
    <property type="project" value="UniProtKB-UniRule"/>
</dbReference>
<evidence type="ECO:0000256" key="9">
    <source>
        <dbReference type="HAMAP-Rule" id="MF_00236"/>
    </source>
</evidence>
<keyword evidence="8 9" id="KW-0472">Membrane</keyword>
<keyword evidence="2 9" id="KW-0813">Transport</keyword>
<evidence type="ECO:0000256" key="10">
    <source>
        <dbReference type="SAM" id="MobiDB-lite"/>
    </source>
</evidence>
<dbReference type="Proteomes" id="UP000823632">
    <property type="component" value="Unassembled WGS sequence"/>
</dbReference>
<comment type="similarity">
    <text evidence="9">Belongs to the TatA/E family.</text>
</comment>
<dbReference type="EMBL" id="JADIND010000014">
    <property type="protein sequence ID" value="MBO8429886.1"/>
    <property type="molecule type" value="Genomic_DNA"/>
</dbReference>
<dbReference type="Pfam" id="PF02416">
    <property type="entry name" value="TatA_B_E"/>
    <property type="match status" value="1"/>
</dbReference>
<comment type="subcellular location">
    <subcellularLocation>
        <location evidence="1 9">Cell membrane</location>
        <topology evidence="1 9">Single-pass membrane protein</topology>
    </subcellularLocation>
</comment>
<evidence type="ECO:0000313" key="12">
    <source>
        <dbReference type="Proteomes" id="UP000823632"/>
    </source>
</evidence>
<gene>
    <name evidence="9 11" type="primary">tatA</name>
    <name evidence="11" type="ORF">IAC76_00725</name>
</gene>
<evidence type="ECO:0000256" key="6">
    <source>
        <dbReference type="ARBA" id="ARBA00022989"/>
    </source>
</evidence>
<accession>A0A9D9DNY6</accession>
<reference evidence="11" key="1">
    <citation type="submission" date="2020-10" db="EMBL/GenBank/DDBJ databases">
        <authorList>
            <person name="Gilroy R."/>
        </authorList>
    </citation>
    <scope>NUCLEOTIDE SEQUENCE</scope>
    <source>
        <strain evidence="11">10192</strain>
    </source>
</reference>